<name>A0A2P1PZV1_9GAMM</name>
<protein>
    <recommendedName>
        <fullName evidence="4">Conjugal transfer protein TraW</fullName>
    </recommendedName>
</protein>
<dbReference type="Proteomes" id="UP000241074">
    <property type="component" value="Plasmid unnamed"/>
</dbReference>
<reference evidence="2 3" key="1">
    <citation type="submission" date="2018-03" db="EMBL/GenBank/DDBJ databases">
        <title>Ahniella affigens gen. nov., sp. nov., a gammaproteobacterium isolated from sandy soil near a stream.</title>
        <authorList>
            <person name="Ko Y."/>
            <person name="Kim J.-H."/>
        </authorList>
    </citation>
    <scope>NUCLEOTIDE SEQUENCE [LARGE SCALE GENOMIC DNA]</scope>
    <source>
        <strain evidence="2 3">D13</strain>
        <plasmid evidence="3">Plasmid unnamed</plasmid>
    </source>
</reference>
<sequence length="391" mass="43090">MVTLAVMAFLALLAGAAAAESEGLPVQPALDSETQQWIEAQKPGLDPSSMSEAQVIADDAREIVNARLADETPSNPAQASKYSTKIFVSRSMPLSDIKLAFDRAATEPDTVVVFRGLLPGTDLMAFRRWLSEIAGPFANLAPPPKIQIDPPAFQSAGVIHVPTVVILGSDRVLAKVSGMVNPDWVRDQVERGKRGTLPQFGPTHEIAEPDLIQVMQQRLARVDWDKWRRSQVDGLRRAVAKPSLPDAVITRTRWHDPSFEVVEDVVANNHILARKGDLVNPLDRVAFLQEIYVIDATDPRQFAAVKGWISKARTRVTVITTRTGGDDSLAWLAERATELGRPIFVWRPDLAQAFGIQCAPTRVRSEGNRFRLDEFRPADLEVGHVDPEASH</sequence>
<proteinExistence type="predicted"/>
<dbReference type="Pfam" id="PF09673">
    <property type="entry name" value="TrbC_Ftype"/>
    <property type="match status" value="1"/>
</dbReference>
<keyword evidence="3" id="KW-1185">Reference proteome</keyword>
<accession>A0A2P1PZV1</accession>
<dbReference type="InterPro" id="IPR019106">
    <property type="entry name" value="T4SS_TrbC"/>
</dbReference>
<evidence type="ECO:0000313" key="3">
    <source>
        <dbReference type="Proteomes" id="UP000241074"/>
    </source>
</evidence>
<evidence type="ECO:0008006" key="4">
    <source>
        <dbReference type="Google" id="ProtNLM"/>
    </source>
</evidence>
<feature type="chain" id="PRO_5015121966" description="Conjugal transfer protein TraW" evidence="1">
    <location>
        <begin position="20"/>
        <end position="391"/>
    </location>
</feature>
<gene>
    <name evidence="2" type="ORF">C7S18_24075</name>
</gene>
<organism evidence="2 3">
    <name type="scientific">Ahniella affigens</name>
    <dbReference type="NCBI Taxonomy" id="2021234"/>
    <lineage>
        <taxon>Bacteria</taxon>
        <taxon>Pseudomonadati</taxon>
        <taxon>Pseudomonadota</taxon>
        <taxon>Gammaproteobacteria</taxon>
        <taxon>Lysobacterales</taxon>
        <taxon>Rhodanobacteraceae</taxon>
        <taxon>Ahniella</taxon>
    </lineage>
</organism>
<evidence type="ECO:0000313" key="2">
    <source>
        <dbReference type="EMBL" id="AVQ00379.1"/>
    </source>
</evidence>
<keyword evidence="1" id="KW-0732">Signal</keyword>
<evidence type="ECO:0000256" key="1">
    <source>
        <dbReference type="SAM" id="SignalP"/>
    </source>
</evidence>
<dbReference type="KEGG" id="xba:C7S18_24075"/>
<feature type="signal peptide" evidence="1">
    <location>
        <begin position="1"/>
        <end position="19"/>
    </location>
</feature>
<dbReference type="EMBL" id="CP027861">
    <property type="protein sequence ID" value="AVQ00379.1"/>
    <property type="molecule type" value="Genomic_DNA"/>
</dbReference>
<keyword evidence="2" id="KW-0614">Plasmid</keyword>
<dbReference type="AlphaFoldDB" id="A0A2P1PZV1"/>
<dbReference type="OrthoDB" id="6625590at2"/>
<geneLocation type="plasmid" evidence="2">
    <name>unnamed</name>
</geneLocation>
<reference evidence="2 3" key="2">
    <citation type="submission" date="2018-03" db="EMBL/GenBank/DDBJ databases">
        <authorList>
            <person name="Keele B.F."/>
        </authorList>
    </citation>
    <scope>NUCLEOTIDE SEQUENCE [LARGE SCALE GENOMIC DNA]</scope>
    <source>
        <strain evidence="2 3">D13</strain>
        <plasmid evidence="3">Plasmid unnamed</plasmid>
    </source>
</reference>